<feature type="domain" description="DinB-like" evidence="1">
    <location>
        <begin position="29"/>
        <end position="158"/>
    </location>
</feature>
<evidence type="ECO:0000259" key="1">
    <source>
        <dbReference type="Pfam" id="PF12867"/>
    </source>
</evidence>
<proteinExistence type="predicted"/>
<reference evidence="2" key="1">
    <citation type="journal article" date="2020" name="mSystems">
        <title>Genome- and Community-Level Interaction Insights into Carbon Utilization and Element Cycling Functions of Hydrothermarchaeota in Hydrothermal Sediment.</title>
        <authorList>
            <person name="Zhou Z."/>
            <person name="Liu Y."/>
            <person name="Xu W."/>
            <person name="Pan J."/>
            <person name="Luo Z.H."/>
            <person name="Li M."/>
        </authorList>
    </citation>
    <scope>NUCLEOTIDE SEQUENCE [LARGE SCALE GENOMIC DNA]</scope>
    <source>
        <strain evidence="2">SpSt-289</strain>
    </source>
</reference>
<accession>A0A7C1FHC2</accession>
<dbReference type="InterPro" id="IPR024775">
    <property type="entry name" value="DinB-like"/>
</dbReference>
<protein>
    <submittedName>
        <fullName evidence="2">DinB family protein</fullName>
    </submittedName>
</protein>
<dbReference type="SUPFAM" id="SSF109854">
    <property type="entry name" value="DinB/YfiT-like putative metalloenzymes"/>
    <property type="match status" value="1"/>
</dbReference>
<comment type="caution">
    <text evidence="2">The sequence shown here is derived from an EMBL/GenBank/DDBJ whole genome shotgun (WGS) entry which is preliminary data.</text>
</comment>
<dbReference type="Pfam" id="PF12867">
    <property type="entry name" value="DinB_2"/>
    <property type="match status" value="1"/>
</dbReference>
<dbReference type="InterPro" id="IPR034660">
    <property type="entry name" value="DinB/YfiT-like"/>
</dbReference>
<name>A0A7C1FHC2_9CHLR</name>
<gene>
    <name evidence="2" type="ORF">ENQ20_16230</name>
</gene>
<sequence>MGLDCEVARTRAGHIRLIRHTLAILEFILADVSQGVATTRRDPADGEKGWTVLEVVCHLRDFDRIFQSRVRQMLRENEPTLQAYDHERMAIEFRYNEQDLRTALAELHASRREFVALFESLNEAQWQRSAIHPERGRFTMDDALMQVGLHDALHLEQITRILRGS</sequence>
<organism evidence="2">
    <name type="scientific">Caldilinea aerophila</name>
    <dbReference type="NCBI Taxonomy" id="133453"/>
    <lineage>
        <taxon>Bacteria</taxon>
        <taxon>Bacillati</taxon>
        <taxon>Chloroflexota</taxon>
        <taxon>Caldilineae</taxon>
        <taxon>Caldilineales</taxon>
        <taxon>Caldilineaceae</taxon>
        <taxon>Caldilinea</taxon>
    </lineage>
</organism>
<dbReference type="EMBL" id="DSMG01000166">
    <property type="protein sequence ID" value="HDX33012.1"/>
    <property type="molecule type" value="Genomic_DNA"/>
</dbReference>
<evidence type="ECO:0000313" key="2">
    <source>
        <dbReference type="EMBL" id="HDX33012.1"/>
    </source>
</evidence>
<dbReference type="AlphaFoldDB" id="A0A7C1FHC2"/>
<dbReference type="Gene3D" id="1.20.120.450">
    <property type="entry name" value="dinb family like domain"/>
    <property type="match status" value="1"/>
</dbReference>